<proteinExistence type="predicted"/>
<dbReference type="InterPro" id="IPR010349">
    <property type="entry name" value="Asparaginase_II"/>
</dbReference>
<dbReference type="EMBL" id="JAAAHS010000107">
    <property type="protein sequence ID" value="NBE52890.1"/>
    <property type="molecule type" value="Genomic_DNA"/>
</dbReference>
<dbReference type="OrthoDB" id="9780674at2"/>
<protein>
    <submittedName>
        <fullName evidence="1">Asparaginase</fullName>
    </submittedName>
</protein>
<dbReference type="AlphaFoldDB" id="A0A964UWH6"/>
<evidence type="ECO:0000313" key="1">
    <source>
        <dbReference type="EMBL" id="NBE52890.1"/>
    </source>
</evidence>
<organism evidence="1 2">
    <name type="scientific">Streptomyces boluensis</name>
    <dbReference type="NCBI Taxonomy" id="1775135"/>
    <lineage>
        <taxon>Bacteria</taxon>
        <taxon>Bacillati</taxon>
        <taxon>Actinomycetota</taxon>
        <taxon>Actinomycetes</taxon>
        <taxon>Kitasatosporales</taxon>
        <taxon>Streptomycetaceae</taxon>
        <taxon>Streptomyces</taxon>
    </lineage>
</organism>
<name>A0A964UWH6_9ACTN</name>
<sequence>MTGPSVRTVPVELARVVRGGFVESRHYGHVVVVAPDGTVREAWGDPDVLMLPRSSLMPFQALAALTAGAALSGTDLAVACGSHTGEPFHVEAVDAILRGCGLTRTALRNVPGMPEDTEARDALVRAGRGPERVVMNCSGKHAAMLAACVHQGWDTATYLDPDHPVQRQVYDTLSRLSGAKAGRVVVDGCGAPCPAVPLAGLARAGAALATAGPGTPERAVAEAMRAHPEYIGGTGHLNTRFAQLIPGSLAKGGAEGVFLAALDDGTTVAVKAVDGSPRATTAVAVAALRAAGQPLPPLPALEDVPVEGGGRRVGAVQIVIGTPEGGAATPAHV</sequence>
<dbReference type="PANTHER" id="PTHR42110">
    <property type="entry name" value="L-ASPARAGINASE, PUTATIVE (AFU_ORTHOLOGUE AFUA_3G11890)-RELATED"/>
    <property type="match status" value="1"/>
</dbReference>
<dbReference type="Pfam" id="PF06089">
    <property type="entry name" value="Asparaginase_II"/>
    <property type="match status" value="1"/>
</dbReference>
<dbReference type="PANTHER" id="PTHR42110:SF1">
    <property type="entry name" value="L-ASPARAGINASE, PUTATIVE (AFU_ORTHOLOGUE AFUA_3G11890)-RELATED"/>
    <property type="match status" value="1"/>
</dbReference>
<comment type="caution">
    <text evidence="1">The sequence shown here is derived from an EMBL/GenBank/DDBJ whole genome shotgun (WGS) entry which is preliminary data.</text>
</comment>
<gene>
    <name evidence="1" type="ORF">GUY60_15935</name>
</gene>
<dbReference type="RefSeq" id="WP_161698271.1">
    <property type="nucleotide sequence ID" value="NZ_JAAAHS010000107.1"/>
</dbReference>
<reference evidence="1" key="1">
    <citation type="submission" date="2020-01" db="EMBL/GenBank/DDBJ databases">
        <title>Whole-genome analyses of novel actinobacteria.</title>
        <authorList>
            <person name="Sahin N."/>
        </authorList>
    </citation>
    <scope>NUCLEOTIDE SEQUENCE</scope>
    <source>
        <strain evidence="1">YC537</strain>
    </source>
</reference>
<evidence type="ECO:0000313" key="2">
    <source>
        <dbReference type="Proteomes" id="UP000598297"/>
    </source>
</evidence>
<keyword evidence="2" id="KW-1185">Reference proteome</keyword>
<accession>A0A964UWH6</accession>
<dbReference type="Proteomes" id="UP000598297">
    <property type="component" value="Unassembled WGS sequence"/>
</dbReference>